<gene>
    <name evidence="8" type="primary">ABSGL_13211.1 scaffold 13659</name>
</gene>
<dbReference type="InterPro" id="IPR036259">
    <property type="entry name" value="MFS_trans_sf"/>
</dbReference>
<keyword evidence="3 6" id="KW-0812">Transmembrane</keyword>
<dbReference type="InParanoid" id="A0A168RYN6"/>
<sequence length="521" mass="58345">MSYKDGSVVNEKIEVAGEKQAWKAESQKSSDLESIGSDDSYDPTLEWTKEEEQKIVTKMDIRLMSFVLLMTFVLNMDRTNISNAVSDNLAANLGFNNDGVNTGVLLHSVLFTVVTLPNNAVVKRIGAHLWIPILMTSWAIVTWAHIFITDFSTFLAVRAFIAITEAGFIPSCLAYLTGFYTSRELLTRLAWFWGIQSFASAFSGLISFGVFRLAGIGGLYGWKWLFLIDGIFTQIVGVIAFLYLPVGPSNTSTVLWGKKGWFSERERKIAVTRLIRDDQTKTQQTQRVQWSDVKLALVDTKVWTHMIIAFLGVMPLSPIGTYLPTMIRSYGFDVTIANLLTAPSYIIGLVISIAIARLSERIGYMGLFAAAQVLWGSVGYLALIFVPENTGRWGMYAVVLFTASTPFFHGMHIAWMSANLSPIGKRTLSLGAIIGFANICGVPGSQIYQTNDAPRYRRGNWVLFGISTACAALLIFQHFRYKYTNAHRERVWNAMTEDEQKNYLATTKQQGSNRLDYRFDI</sequence>
<dbReference type="STRING" id="4829.A0A168RYN6"/>
<dbReference type="SUPFAM" id="SSF103473">
    <property type="entry name" value="MFS general substrate transporter"/>
    <property type="match status" value="1"/>
</dbReference>
<dbReference type="AlphaFoldDB" id="A0A168RYN6"/>
<feature type="transmembrane region" description="Helical" evidence="6">
    <location>
        <begin position="427"/>
        <end position="448"/>
    </location>
</feature>
<organism evidence="8">
    <name type="scientific">Absidia glauca</name>
    <name type="common">Pin mould</name>
    <dbReference type="NCBI Taxonomy" id="4829"/>
    <lineage>
        <taxon>Eukaryota</taxon>
        <taxon>Fungi</taxon>
        <taxon>Fungi incertae sedis</taxon>
        <taxon>Mucoromycota</taxon>
        <taxon>Mucoromycotina</taxon>
        <taxon>Mucoromycetes</taxon>
        <taxon>Mucorales</taxon>
        <taxon>Cunninghamellaceae</taxon>
        <taxon>Absidia</taxon>
    </lineage>
</organism>
<feature type="transmembrane region" description="Helical" evidence="6">
    <location>
        <begin position="302"/>
        <end position="323"/>
    </location>
</feature>
<evidence type="ECO:0000256" key="5">
    <source>
        <dbReference type="ARBA" id="ARBA00023136"/>
    </source>
</evidence>
<keyword evidence="9" id="KW-1185">Reference proteome</keyword>
<keyword evidence="5 6" id="KW-0472">Membrane</keyword>
<feature type="transmembrane region" description="Helical" evidence="6">
    <location>
        <begin position="335"/>
        <end position="355"/>
    </location>
</feature>
<feature type="transmembrane region" description="Helical" evidence="6">
    <location>
        <begin position="59"/>
        <end position="76"/>
    </location>
</feature>
<keyword evidence="2" id="KW-0813">Transport</keyword>
<comment type="subcellular location">
    <subcellularLocation>
        <location evidence="1">Membrane</location>
        <topology evidence="1">Multi-pass membrane protein</topology>
    </subcellularLocation>
</comment>
<dbReference type="PANTHER" id="PTHR43791">
    <property type="entry name" value="PERMEASE-RELATED"/>
    <property type="match status" value="1"/>
</dbReference>
<feature type="domain" description="Major facilitator superfamily (MFS) profile" evidence="7">
    <location>
        <begin position="63"/>
        <end position="485"/>
    </location>
</feature>
<dbReference type="InterPro" id="IPR011701">
    <property type="entry name" value="MFS"/>
</dbReference>
<name>A0A168RYN6_ABSGL</name>
<feature type="transmembrane region" description="Helical" evidence="6">
    <location>
        <begin position="393"/>
        <end position="415"/>
    </location>
</feature>
<evidence type="ECO:0000256" key="4">
    <source>
        <dbReference type="ARBA" id="ARBA00022989"/>
    </source>
</evidence>
<evidence type="ECO:0000256" key="3">
    <source>
        <dbReference type="ARBA" id="ARBA00022692"/>
    </source>
</evidence>
<protein>
    <recommendedName>
        <fullName evidence="7">Major facilitator superfamily (MFS) profile domain-containing protein</fullName>
    </recommendedName>
</protein>
<evidence type="ECO:0000313" key="8">
    <source>
        <dbReference type="EMBL" id="SAM07568.1"/>
    </source>
</evidence>
<dbReference type="PANTHER" id="PTHR43791:SF86">
    <property type="entry name" value="MAJOR FACILITATOR SUPERFAMILY (MFS) PROFILE DOMAIN-CONTAINING PROTEIN"/>
    <property type="match status" value="1"/>
</dbReference>
<dbReference type="InterPro" id="IPR020846">
    <property type="entry name" value="MFS_dom"/>
</dbReference>
<evidence type="ECO:0000256" key="1">
    <source>
        <dbReference type="ARBA" id="ARBA00004141"/>
    </source>
</evidence>
<evidence type="ECO:0000313" key="9">
    <source>
        <dbReference type="Proteomes" id="UP000078561"/>
    </source>
</evidence>
<dbReference type="Pfam" id="PF07690">
    <property type="entry name" value="MFS_1"/>
    <property type="match status" value="1"/>
</dbReference>
<dbReference type="OrthoDB" id="1935484at2759"/>
<proteinExistence type="predicted"/>
<dbReference type="Gene3D" id="1.20.1250.20">
    <property type="entry name" value="MFS general substrate transporter like domains"/>
    <property type="match status" value="2"/>
</dbReference>
<dbReference type="Proteomes" id="UP000078561">
    <property type="component" value="Unassembled WGS sequence"/>
</dbReference>
<dbReference type="PROSITE" id="PS50850">
    <property type="entry name" value="MFS"/>
    <property type="match status" value="1"/>
</dbReference>
<feature type="transmembrane region" description="Helical" evidence="6">
    <location>
        <begin position="367"/>
        <end position="387"/>
    </location>
</feature>
<feature type="transmembrane region" description="Helical" evidence="6">
    <location>
        <begin position="104"/>
        <end position="122"/>
    </location>
</feature>
<feature type="transmembrane region" description="Helical" evidence="6">
    <location>
        <begin position="189"/>
        <end position="212"/>
    </location>
</feature>
<evidence type="ECO:0000256" key="6">
    <source>
        <dbReference type="SAM" id="Phobius"/>
    </source>
</evidence>
<dbReference type="EMBL" id="LT554760">
    <property type="protein sequence ID" value="SAM07568.1"/>
    <property type="molecule type" value="Genomic_DNA"/>
</dbReference>
<dbReference type="GO" id="GO:0022857">
    <property type="term" value="F:transmembrane transporter activity"/>
    <property type="evidence" value="ECO:0007669"/>
    <property type="project" value="InterPro"/>
</dbReference>
<evidence type="ECO:0000259" key="7">
    <source>
        <dbReference type="PROSITE" id="PS50850"/>
    </source>
</evidence>
<dbReference type="OMA" id="KSMWGLY"/>
<accession>A0A168RYN6</accession>
<keyword evidence="4 6" id="KW-1133">Transmembrane helix</keyword>
<evidence type="ECO:0000256" key="2">
    <source>
        <dbReference type="ARBA" id="ARBA00022448"/>
    </source>
</evidence>
<feature type="transmembrane region" description="Helical" evidence="6">
    <location>
        <begin position="460"/>
        <end position="479"/>
    </location>
</feature>
<feature type="transmembrane region" description="Helical" evidence="6">
    <location>
        <begin position="224"/>
        <end position="244"/>
    </location>
</feature>
<feature type="transmembrane region" description="Helical" evidence="6">
    <location>
        <begin position="129"/>
        <end position="148"/>
    </location>
</feature>
<reference evidence="8" key="1">
    <citation type="submission" date="2016-04" db="EMBL/GenBank/DDBJ databases">
        <authorList>
            <person name="Evans L.H."/>
            <person name="Alamgir A."/>
            <person name="Owens N."/>
            <person name="Weber N.D."/>
            <person name="Virtaneva K."/>
            <person name="Barbian K."/>
            <person name="Babar A."/>
            <person name="Rosenke K."/>
        </authorList>
    </citation>
    <scope>NUCLEOTIDE SEQUENCE [LARGE SCALE GENOMIC DNA]</scope>
    <source>
        <strain evidence="8">CBS 101.48</strain>
    </source>
</reference>
<dbReference type="GO" id="GO:0016020">
    <property type="term" value="C:membrane"/>
    <property type="evidence" value="ECO:0007669"/>
    <property type="project" value="UniProtKB-SubCell"/>
</dbReference>
<feature type="transmembrane region" description="Helical" evidence="6">
    <location>
        <begin position="154"/>
        <end position="177"/>
    </location>
</feature>